<reference evidence="2" key="1">
    <citation type="submission" date="2021-03" db="EMBL/GenBank/DDBJ databases">
        <authorList>
            <person name="Tagirdzhanova G."/>
        </authorList>
    </citation>
    <scope>NUCLEOTIDE SEQUENCE</scope>
</reference>
<evidence type="ECO:0000256" key="1">
    <source>
        <dbReference type="SAM" id="MobiDB-lite"/>
    </source>
</evidence>
<feature type="compositionally biased region" description="Low complexity" evidence="1">
    <location>
        <begin position="78"/>
        <end position="89"/>
    </location>
</feature>
<sequence length="147" mass="16497">MSDSEMVVPTWRSEIVDERFEVLTICSAEKAVLFVVQLAEAGGNDPILRELALFLMIITLIDRTTLDYWEEVAVQSPNSPTLLSTSSDESSTEKRHKLVQSGDLFGVQEKRTRKIAMIFPAYPILKAPFRNAKMLLKKGDDGCRYAG</sequence>
<protein>
    <submittedName>
        <fullName evidence="2">Uncharacterized protein</fullName>
    </submittedName>
</protein>
<proteinExistence type="predicted"/>
<dbReference type="Proteomes" id="UP000664203">
    <property type="component" value="Unassembled WGS sequence"/>
</dbReference>
<accession>A0A8H3FAP3</accession>
<organism evidence="2 3">
    <name type="scientific">Alectoria fallacina</name>
    <dbReference type="NCBI Taxonomy" id="1903189"/>
    <lineage>
        <taxon>Eukaryota</taxon>
        <taxon>Fungi</taxon>
        <taxon>Dikarya</taxon>
        <taxon>Ascomycota</taxon>
        <taxon>Pezizomycotina</taxon>
        <taxon>Lecanoromycetes</taxon>
        <taxon>OSLEUM clade</taxon>
        <taxon>Lecanoromycetidae</taxon>
        <taxon>Lecanorales</taxon>
        <taxon>Lecanorineae</taxon>
        <taxon>Parmeliaceae</taxon>
        <taxon>Alectoria</taxon>
    </lineage>
</organism>
<comment type="caution">
    <text evidence="2">The sequence shown here is derived from an EMBL/GenBank/DDBJ whole genome shotgun (WGS) entry which is preliminary data.</text>
</comment>
<evidence type="ECO:0000313" key="3">
    <source>
        <dbReference type="Proteomes" id="UP000664203"/>
    </source>
</evidence>
<dbReference type="AlphaFoldDB" id="A0A8H3FAP3"/>
<evidence type="ECO:0000313" key="2">
    <source>
        <dbReference type="EMBL" id="CAF9920129.1"/>
    </source>
</evidence>
<keyword evidence="3" id="KW-1185">Reference proteome</keyword>
<name>A0A8H3FAP3_9LECA</name>
<dbReference type="EMBL" id="CAJPDR010000132">
    <property type="protein sequence ID" value="CAF9920129.1"/>
    <property type="molecule type" value="Genomic_DNA"/>
</dbReference>
<feature type="region of interest" description="Disordered" evidence="1">
    <location>
        <begin position="78"/>
        <end position="97"/>
    </location>
</feature>
<gene>
    <name evidence="2" type="ORF">ALECFALPRED_001434</name>
</gene>